<evidence type="ECO:0000256" key="6">
    <source>
        <dbReference type="ARBA" id="ARBA00023136"/>
    </source>
</evidence>
<reference evidence="10 11" key="1">
    <citation type="submission" date="2016-03" db="EMBL/GenBank/DDBJ databases">
        <authorList>
            <consortium name="Pathogen Informatics"/>
        </authorList>
    </citation>
    <scope>NUCLEOTIDE SEQUENCE [LARGE SCALE GENOMIC DNA]</scope>
    <source>
        <strain evidence="11">e1527</strain>
    </source>
</reference>
<evidence type="ECO:0000256" key="7">
    <source>
        <dbReference type="RuleBase" id="RU000320"/>
    </source>
</evidence>
<dbReference type="AlphaFoldDB" id="A0A822WRK0"/>
<feature type="transmembrane region" description="Helical" evidence="8">
    <location>
        <begin position="6"/>
        <end position="26"/>
    </location>
</feature>
<dbReference type="PRINTS" id="PR01437">
    <property type="entry name" value="NUOXDRDTASE4"/>
</dbReference>
<feature type="transmembrane region" description="Helical" evidence="8">
    <location>
        <begin position="411"/>
        <end position="431"/>
    </location>
</feature>
<feature type="transmembrane region" description="Helical" evidence="8">
    <location>
        <begin position="314"/>
        <end position="344"/>
    </location>
</feature>
<dbReference type="RefSeq" id="WP_063155081.1">
    <property type="nucleotide sequence ID" value="NZ_CP039452.1"/>
</dbReference>
<feature type="transmembrane region" description="Helical" evidence="8">
    <location>
        <begin position="452"/>
        <end position="476"/>
    </location>
</feature>
<evidence type="ECO:0000256" key="4">
    <source>
        <dbReference type="ARBA" id="ARBA00022989"/>
    </source>
</evidence>
<dbReference type="GO" id="GO:0005886">
    <property type="term" value="C:plasma membrane"/>
    <property type="evidence" value="ECO:0007669"/>
    <property type="project" value="UniProtKB-SubCell"/>
</dbReference>
<name>A0A822WRK0_9ENTR</name>
<dbReference type="PANTHER" id="PTHR42682:SF3">
    <property type="entry name" value="FORMATE HYDROGENLYASE SUBUNIT 3-RELATED"/>
    <property type="match status" value="1"/>
</dbReference>
<dbReference type="GO" id="GO:0042773">
    <property type="term" value="P:ATP synthesis coupled electron transport"/>
    <property type="evidence" value="ECO:0007669"/>
    <property type="project" value="InterPro"/>
</dbReference>
<evidence type="ECO:0000256" key="3">
    <source>
        <dbReference type="ARBA" id="ARBA00022692"/>
    </source>
</evidence>
<keyword evidence="4 8" id="KW-1133">Transmembrane helix</keyword>
<feature type="transmembrane region" description="Helical" evidence="8">
    <location>
        <begin position="253"/>
        <end position="276"/>
    </location>
</feature>
<keyword evidence="5 10" id="KW-0560">Oxidoreductase</keyword>
<organism evidence="10 11">
    <name type="scientific">Enterobacter bugandensis</name>
    <dbReference type="NCBI Taxonomy" id="881260"/>
    <lineage>
        <taxon>Bacteria</taxon>
        <taxon>Pseudomonadati</taxon>
        <taxon>Pseudomonadota</taxon>
        <taxon>Gammaproteobacteria</taxon>
        <taxon>Enterobacterales</taxon>
        <taxon>Enterobacteriaceae</taxon>
        <taxon>Enterobacter</taxon>
    </lineage>
</organism>
<evidence type="ECO:0000256" key="2">
    <source>
        <dbReference type="ARBA" id="ARBA00022475"/>
    </source>
</evidence>
<dbReference type="GO" id="GO:0008137">
    <property type="term" value="F:NADH dehydrogenase (ubiquinone) activity"/>
    <property type="evidence" value="ECO:0007669"/>
    <property type="project" value="InterPro"/>
</dbReference>
<dbReference type="NCBIfam" id="NF005958">
    <property type="entry name" value="PRK08042.1"/>
    <property type="match status" value="1"/>
</dbReference>
<evidence type="ECO:0000256" key="1">
    <source>
        <dbReference type="ARBA" id="ARBA00004651"/>
    </source>
</evidence>
<feature type="transmembrane region" description="Helical" evidence="8">
    <location>
        <begin position="288"/>
        <end position="308"/>
    </location>
</feature>
<evidence type="ECO:0000256" key="8">
    <source>
        <dbReference type="SAM" id="Phobius"/>
    </source>
</evidence>
<feature type="transmembrane region" description="Helical" evidence="8">
    <location>
        <begin position="496"/>
        <end position="517"/>
    </location>
</feature>
<dbReference type="PANTHER" id="PTHR42682">
    <property type="entry name" value="HYDROGENASE-4 COMPONENT F"/>
    <property type="match status" value="1"/>
</dbReference>
<dbReference type="InterPro" id="IPR003918">
    <property type="entry name" value="NADH_UbQ_OxRdtase"/>
</dbReference>
<protein>
    <submittedName>
        <fullName evidence="10">Formate hydrogenlyase subunit 3</fullName>
        <ecNumber evidence="10">1.-.-.-</ecNumber>
    </submittedName>
</protein>
<dbReference type="EMBL" id="FJZI01000005">
    <property type="protein sequence ID" value="CZX65870.1"/>
    <property type="molecule type" value="Genomic_DNA"/>
</dbReference>
<keyword evidence="3 7" id="KW-0812">Transmembrane</keyword>
<evidence type="ECO:0000259" key="9">
    <source>
        <dbReference type="Pfam" id="PF00361"/>
    </source>
</evidence>
<feature type="transmembrane region" description="Helical" evidence="8">
    <location>
        <begin position="226"/>
        <end position="247"/>
    </location>
</feature>
<evidence type="ECO:0000313" key="11">
    <source>
        <dbReference type="Proteomes" id="UP000076063"/>
    </source>
</evidence>
<keyword evidence="10" id="KW-0456">Lyase</keyword>
<proteinExistence type="predicted"/>
<feature type="transmembrane region" description="Helical" evidence="8">
    <location>
        <begin position="130"/>
        <end position="147"/>
    </location>
</feature>
<dbReference type="InterPro" id="IPR052175">
    <property type="entry name" value="ComplexI-like_HydComp"/>
</dbReference>
<dbReference type="EC" id="1.-.-.-" evidence="10"/>
<keyword evidence="2" id="KW-1003">Cell membrane</keyword>
<accession>A0A822WRK0</accession>
<comment type="subcellular location">
    <subcellularLocation>
        <location evidence="1">Cell membrane</location>
        <topology evidence="1">Multi-pass membrane protein</topology>
    </subcellularLocation>
    <subcellularLocation>
        <location evidence="7">Membrane</location>
        <topology evidence="7">Multi-pass membrane protein</topology>
    </subcellularLocation>
</comment>
<feature type="transmembrane region" description="Helical" evidence="8">
    <location>
        <begin position="106"/>
        <end position="124"/>
    </location>
</feature>
<feature type="transmembrane region" description="Helical" evidence="8">
    <location>
        <begin position="364"/>
        <end position="391"/>
    </location>
</feature>
<feature type="transmembrane region" description="Helical" evidence="8">
    <location>
        <begin position="75"/>
        <end position="94"/>
    </location>
</feature>
<feature type="transmembrane region" description="Helical" evidence="8">
    <location>
        <begin position="193"/>
        <end position="214"/>
    </location>
</feature>
<gene>
    <name evidence="10" type="primary">hycC</name>
    <name evidence="10" type="ORF">SAMEA2273372_02515</name>
</gene>
<dbReference type="Pfam" id="PF00361">
    <property type="entry name" value="Proton_antipo_M"/>
    <property type="match status" value="1"/>
</dbReference>
<sequence>MNAIFMINSAVAYFAAAAVLALVFSFHKTLSGWIAGIGGVVGSLMTLAAGGVVLLCGQSVETLMPLIRHTVAITPLNAIWLVTFGLCGLFISLFNIDWHRHQQTKANGLLVNLLMAAAVCTVIASNLGALVVMAEIMALCGVFLTGCSASGKLWFALGRLGTLLLALACWLVWQRFGTLDFAALNGQPLGNDVWLLGAVGFGLLAGIIPLHGWVPQAHANASAPAAALFSTVVMKVGLFGILTITLTGGQPPLWWGVALLIAGMITAFVGGLYALMEHNIQRLLAYHTLENIGIILLGMGAGVTGLALNQPALIAAGFIGGLYHLVNHSLFKTTLFLGAGSVWFRTGHRDIEKLGGIGKKMPMISLAMLVGLMAMAALPPLNGFAGEWVIYQSFFALGQSDAFIARLLGPLLAVGLAITGALAVMCMAKVYGVTFLGAPRTREAENACCAPVLMATSVVALALCCIAGGVAAPWLLPLLGHAVPLPLATAHTVVSQPMIALLLIAGPLLPFVLMLFFRRDRLASRSRGAAWACGYQHEPSMVITAHGFAMPVKENFAAVLKLRQWLNPQGWVPGWQSAAVPVLFRRLALIELAVLVVIVISRGA</sequence>
<evidence type="ECO:0000313" key="10">
    <source>
        <dbReference type="EMBL" id="CZX65870.1"/>
    </source>
</evidence>
<dbReference type="InterPro" id="IPR001750">
    <property type="entry name" value="ND/Mrp_TM"/>
</dbReference>
<dbReference type="GO" id="GO:0016491">
    <property type="term" value="F:oxidoreductase activity"/>
    <property type="evidence" value="ECO:0007669"/>
    <property type="project" value="UniProtKB-KW"/>
</dbReference>
<feature type="domain" description="NADH:quinone oxidoreductase/Mrp antiporter transmembrane" evidence="9">
    <location>
        <begin position="146"/>
        <end position="400"/>
    </location>
</feature>
<comment type="caution">
    <text evidence="10">The sequence shown here is derived from an EMBL/GenBank/DDBJ whole genome shotgun (WGS) entry which is preliminary data.</text>
</comment>
<keyword evidence="6 8" id="KW-0472">Membrane</keyword>
<dbReference type="GO" id="GO:0016829">
    <property type="term" value="F:lyase activity"/>
    <property type="evidence" value="ECO:0007669"/>
    <property type="project" value="UniProtKB-KW"/>
</dbReference>
<feature type="transmembrane region" description="Helical" evidence="8">
    <location>
        <begin position="33"/>
        <end position="55"/>
    </location>
</feature>
<dbReference type="Proteomes" id="UP000076063">
    <property type="component" value="Unassembled WGS sequence"/>
</dbReference>
<feature type="transmembrane region" description="Helical" evidence="8">
    <location>
        <begin position="154"/>
        <end position="173"/>
    </location>
</feature>
<evidence type="ECO:0000256" key="5">
    <source>
        <dbReference type="ARBA" id="ARBA00023002"/>
    </source>
</evidence>